<dbReference type="InterPro" id="IPR011990">
    <property type="entry name" value="TPR-like_helical_dom_sf"/>
</dbReference>
<evidence type="ECO:0000313" key="8">
    <source>
        <dbReference type="EMBL" id="SHF97591.1"/>
    </source>
</evidence>
<reference evidence="8 9" key="1">
    <citation type="submission" date="2016-11" db="EMBL/GenBank/DDBJ databases">
        <authorList>
            <person name="Jaros S."/>
            <person name="Januszkiewicz K."/>
            <person name="Wedrychowicz H."/>
        </authorList>
    </citation>
    <scope>NUCLEOTIDE SEQUENCE [LARGE SCALE GENOMIC DNA]</scope>
    <source>
        <strain evidence="8 9">DSM 26910</strain>
    </source>
</reference>
<name>A0A1M5G2B9_9BACT</name>
<dbReference type="InterPro" id="IPR033985">
    <property type="entry name" value="SusD-like_N"/>
</dbReference>
<keyword evidence="5" id="KW-0998">Cell outer membrane</keyword>
<dbReference type="Proteomes" id="UP000184164">
    <property type="component" value="Unassembled WGS sequence"/>
</dbReference>
<evidence type="ECO:0000256" key="4">
    <source>
        <dbReference type="ARBA" id="ARBA00023136"/>
    </source>
</evidence>
<organism evidence="8 9">
    <name type="scientific">Mariniphaga anaerophila</name>
    <dbReference type="NCBI Taxonomy" id="1484053"/>
    <lineage>
        <taxon>Bacteria</taxon>
        <taxon>Pseudomonadati</taxon>
        <taxon>Bacteroidota</taxon>
        <taxon>Bacteroidia</taxon>
        <taxon>Marinilabiliales</taxon>
        <taxon>Prolixibacteraceae</taxon>
        <taxon>Mariniphaga</taxon>
    </lineage>
</organism>
<comment type="subcellular location">
    <subcellularLocation>
        <location evidence="1">Cell outer membrane</location>
    </subcellularLocation>
</comment>
<keyword evidence="9" id="KW-1185">Reference proteome</keyword>
<feature type="domain" description="SusD-like N-terminal" evidence="7">
    <location>
        <begin position="105"/>
        <end position="234"/>
    </location>
</feature>
<keyword evidence="3" id="KW-0732">Signal</keyword>
<dbReference type="Pfam" id="PF14322">
    <property type="entry name" value="SusD-like_3"/>
    <property type="match status" value="1"/>
</dbReference>
<evidence type="ECO:0000256" key="5">
    <source>
        <dbReference type="ARBA" id="ARBA00023237"/>
    </source>
</evidence>
<dbReference type="EMBL" id="FQUM01000016">
    <property type="protein sequence ID" value="SHF97591.1"/>
    <property type="molecule type" value="Genomic_DNA"/>
</dbReference>
<dbReference type="OrthoDB" id="1100079at2"/>
<evidence type="ECO:0000256" key="3">
    <source>
        <dbReference type="ARBA" id="ARBA00022729"/>
    </source>
</evidence>
<gene>
    <name evidence="8" type="ORF">SAMN05444274_11616</name>
</gene>
<evidence type="ECO:0000259" key="7">
    <source>
        <dbReference type="Pfam" id="PF14322"/>
    </source>
</evidence>
<dbReference type="SUPFAM" id="SSF48452">
    <property type="entry name" value="TPR-like"/>
    <property type="match status" value="1"/>
</dbReference>
<feature type="domain" description="RagB/SusD" evidence="6">
    <location>
        <begin position="413"/>
        <end position="535"/>
    </location>
</feature>
<evidence type="ECO:0000259" key="6">
    <source>
        <dbReference type="Pfam" id="PF07980"/>
    </source>
</evidence>
<evidence type="ECO:0000256" key="1">
    <source>
        <dbReference type="ARBA" id="ARBA00004442"/>
    </source>
</evidence>
<sequence>MKKYFYLIYIVIIGGFLFSCSDKLDVTPPNNLTDEQILKILASGDEDDIELVMNSLASDLDASFRLNGNFSGFSGNALNPLQNQDLFGNLRGNDIVMGESELGASGYYQSFYNIDSSFEPWRSTDRTFNYTWWKLAATPHINANKVLQYLDTETVGANNTLKDYRARCLTVRAYGYMMLMERYQKAYLHGGKDGKGMPIYTEYGINTPLAPASATDTYDFIKKDLKEAVNLFTESEIGEGADGYTMEITNDIDCAVAQFLLARVALWTGDNETCISSCDAILNKYPELIQESAYGVPTSSKRALAEGTQDAEALNNAFASLEKNPECILGWVDGNGAQTYQYSNFNCFGEGSGGLSSYFMRIDDRLYNKIAENDYRKTVFLDDTLTYVYPTDGISRLIPKYTNLKWAATISLQQLERNNQLNCDFCYYRSSEVLLMKAEAQANSSNETGAKETLNILLAARTKDGTPTLTCDNYPAMAGLSALDMVKLQWRIEMWGENGTEYSNSKRWNVNIDRTGSTTHWSSGKTYSVDHMTYEIPIEETSTNGNWNN</sequence>
<dbReference type="Pfam" id="PF07980">
    <property type="entry name" value="SusD_RagB"/>
    <property type="match status" value="1"/>
</dbReference>
<dbReference type="RefSeq" id="WP_073003496.1">
    <property type="nucleotide sequence ID" value="NZ_FQUM01000016.1"/>
</dbReference>
<dbReference type="InterPro" id="IPR012944">
    <property type="entry name" value="SusD_RagB_dom"/>
</dbReference>
<dbReference type="PROSITE" id="PS51257">
    <property type="entry name" value="PROKAR_LIPOPROTEIN"/>
    <property type="match status" value="1"/>
</dbReference>
<comment type="similarity">
    <text evidence="2">Belongs to the SusD family.</text>
</comment>
<keyword evidence="4" id="KW-0472">Membrane</keyword>
<evidence type="ECO:0000313" key="9">
    <source>
        <dbReference type="Proteomes" id="UP000184164"/>
    </source>
</evidence>
<dbReference type="AlphaFoldDB" id="A0A1M5G2B9"/>
<dbReference type="GO" id="GO:0009279">
    <property type="term" value="C:cell outer membrane"/>
    <property type="evidence" value="ECO:0007669"/>
    <property type="project" value="UniProtKB-SubCell"/>
</dbReference>
<protein>
    <submittedName>
        <fullName evidence="8">Starch-binding associating with outer membrane</fullName>
    </submittedName>
</protein>
<proteinExistence type="inferred from homology"/>
<dbReference type="STRING" id="1484053.SAMN05444274_11616"/>
<evidence type="ECO:0000256" key="2">
    <source>
        <dbReference type="ARBA" id="ARBA00006275"/>
    </source>
</evidence>
<accession>A0A1M5G2B9</accession>
<dbReference type="Gene3D" id="1.25.40.390">
    <property type="match status" value="1"/>
</dbReference>